<dbReference type="AlphaFoldDB" id="A0A5C5V4J7"/>
<dbReference type="RefSeq" id="WP_146431802.1">
    <property type="nucleotide sequence ID" value="NZ_SJPF01000003.1"/>
</dbReference>
<dbReference type="Pfam" id="PF01841">
    <property type="entry name" value="Transglut_core"/>
    <property type="match status" value="1"/>
</dbReference>
<sequence precursor="true">MIKSNFLTLFSSVLLSLTMATSLSAAERWWDQDVAKALSQAGDNRAELRKALADVPEAQRGGMAFLIANMPDQDLRSLTSDFLLSNCKLAYQAKNETAWGKQVPEEIFLNDVLPYANLDEERDDWRQRLFALSMPIVKDCKTASEAALKLNKELFPLLNVKYSTKRRAPNQGPDETMESGVASCTGLSILLVDACRATGIPARVVGTPLWTNNRGNHTWVEIWDDGWHFTGACEAGDAKSLDVGWFVGEAAKAKEDSPQYAIYAASFGKTKTPFPMVWSMRDRTVSAVNVTRSYKPKDPIATKTSKLSVKVVDAQGKRVATDVAVKTPGKQKPLHSGRSKGESVDLNHFLGFDLPPQTEFTLVIEGIERTVQSPAAGEETVVEIQLPAGS</sequence>
<gene>
    <name evidence="3" type="ORF">Enr8_24300</name>
</gene>
<dbReference type="PANTHER" id="PTHR35532">
    <property type="entry name" value="SIMILAR TO POLYHYDROXYALKANOATE DEPOLYMERASE"/>
    <property type="match status" value="1"/>
</dbReference>
<comment type="caution">
    <text evidence="3">The sequence shown here is derived from an EMBL/GenBank/DDBJ whole genome shotgun (WGS) entry which is preliminary data.</text>
</comment>
<evidence type="ECO:0000313" key="4">
    <source>
        <dbReference type="Proteomes" id="UP000318878"/>
    </source>
</evidence>
<dbReference type="InterPro" id="IPR002931">
    <property type="entry name" value="Transglutaminase-like"/>
</dbReference>
<feature type="domain" description="Transglutaminase-like" evidence="2">
    <location>
        <begin position="176"/>
        <end position="234"/>
    </location>
</feature>
<reference evidence="3 4" key="1">
    <citation type="submission" date="2019-02" db="EMBL/GenBank/DDBJ databases">
        <title>Deep-cultivation of Planctomycetes and their phenomic and genomic characterization uncovers novel biology.</title>
        <authorList>
            <person name="Wiegand S."/>
            <person name="Jogler M."/>
            <person name="Boedeker C."/>
            <person name="Pinto D."/>
            <person name="Vollmers J."/>
            <person name="Rivas-Marin E."/>
            <person name="Kohn T."/>
            <person name="Peeters S.H."/>
            <person name="Heuer A."/>
            <person name="Rast P."/>
            <person name="Oberbeckmann S."/>
            <person name="Bunk B."/>
            <person name="Jeske O."/>
            <person name="Meyerdierks A."/>
            <person name="Storesund J.E."/>
            <person name="Kallscheuer N."/>
            <person name="Luecker S."/>
            <person name="Lage O.M."/>
            <person name="Pohl T."/>
            <person name="Merkel B.J."/>
            <person name="Hornburger P."/>
            <person name="Mueller R.-W."/>
            <person name="Bruemmer F."/>
            <person name="Labrenz M."/>
            <person name="Spormann A.M."/>
            <person name="Op Den Camp H."/>
            <person name="Overmann J."/>
            <person name="Amann R."/>
            <person name="Jetten M.S.M."/>
            <person name="Mascher T."/>
            <person name="Medema M.H."/>
            <person name="Devos D.P."/>
            <person name="Kaster A.-K."/>
            <person name="Ovreas L."/>
            <person name="Rohde M."/>
            <person name="Galperin M.Y."/>
            <person name="Jogler C."/>
        </authorList>
    </citation>
    <scope>NUCLEOTIDE SEQUENCE [LARGE SCALE GENOMIC DNA]</scope>
    <source>
        <strain evidence="3 4">Enr8</strain>
    </source>
</reference>
<dbReference type="EMBL" id="SJPF01000003">
    <property type="protein sequence ID" value="TWT32625.1"/>
    <property type="molecule type" value="Genomic_DNA"/>
</dbReference>
<dbReference type="Gene3D" id="3.10.620.30">
    <property type="match status" value="1"/>
</dbReference>
<name>A0A5C5V4J7_9BACT</name>
<accession>A0A5C5V4J7</accession>
<dbReference type="InterPro" id="IPR038765">
    <property type="entry name" value="Papain-like_cys_pep_sf"/>
</dbReference>
<dbReference type="SMART" id="SM00460">
    <property type="entry name" value="TGc"/>
    <property type="match status" value="1"/>
</dbReference>
<keyword evidence="1" id="KW-0732">Signal</keyword>
<evidence type="ECO:0000313" key="3">
    <source>
        <dbReference type="EMBL" id="TWT32625.1"/>
    </source>
</evidence>
<dbReference type="Proteomes" id="UP000318878">
    <property type="component" value="Unassembled WGS sequence"/>
</dbReference>
<organism evidence="3 4">
    <name type="scientific">Blastopirellula retiformator</name>
    <dbReference type="NCBI Taxonomy" id="2527970"/>
    <lineage>
        <taxon>Bacteria</taxon>
        <taxon>Pseudomonadati</taxon>
        <taxon>Planctomycetota</taxon>
        <taxon>Planctomycetia</taxon>
        <taxon>Pirellulales</taxon>
        <taxon>Pirellulaceae</taxon>
        <taxon>Blastopirellula</taxon>
    </lineage>
</organism>
<dbReference type="SUPFAM" id="SSF54001">
    <property type="entry name" value="Cysteine proteinases"/>
    <property type="match status" value="1"/>
</dbReference>
<evidence type="ECO:0000259" key="2">
    <source>
        <dbReference type="SMART" id="SM00460"/>
    </source>
</evidence>
<feature type="signal peptide" evidence="1">
    <location>
        <begin position="1"/>
        <end position="25"/>
    </location>
</feature>
<evidence type="ECO:0000256" key="1">
    <source>
        <dbReference type="SAM" id="SignalP"/>
    </source>
</evidence>
<proteinExistence type="predicted"/>
<keyword evidence="4" id="KW-1185">Reference proteome</keyword>
<dbReference type="PANTHER" id="PTHR35532:SF5">
    <property type="entry name" value="CARBOHYDRATE-BINDING DOMAIN-CONTAINING PROTEIN"/>
    <property type="match status" value="1"/>
</dbReference>
<protein>
    <submittedName>
        <fullName evidence="3">Transglutaminase-like superfamily protein</fullName>
    </submittedName>
</protein>
<dbReference type="OrthoDB" id="9787782at2"/>
<feature type="chain" id="PRO_5022973205" evidence="1">
    <location>
        <begin position="26"/>
        <end position="390"/>
    </location>
</feature>